<keyword evidence="12" id="KW-1133">Transmembrane helix</keyword>
<dbReference type="InterPro" id="IPR014746">
    <property type="entry name" value="Gln_synth/guanido_kin_cat_dom"/>
</dbReference>
<dbReference type="eggNOG" id="KOG0683">
    <property type="taxonomic scope" value="Eukaryota"/>
</dbReference>
<evidence type="ECO:0000256" key="3">
    <source>
        <dbReference type="ARBA" id="ARBA00012937"/>
    </source>
</evidence>
<evidence type="ECO:0000256" key="10">
    <source>
        <dbReference type="RuleBase" id="RU000384"/>
    </source>
</evidence>
<dbReference type="Gene3D" id="3.30.590.10">
    <property type="entry name" value="Glutamine synthetase/guanido kinase, catalytic domain"/>
    <property type="match status" value="1"/>
</dbReference>
<dbReference type="InterPro" id="IPR008147">
    <property type="entry name" value="Gln_synt_N"/>
</dbReference>
<keyword evidence="5 11" id="KW-0436">Ligase</keyword>
<dbReference type="InParanoid" id="Q22BV7"/>
<keyword evidence="4" id="KW-0963">Cytoplasm</keyword>
<dbReference type="InterPro" id="IPR036651">
    <property type="entry name" value="Gln_synt_N_sf"/>
</dbReference>
<dbReference type="InterPro" id="IPR050292">
    <property type="entry name" value="Glutamine_Synthetase"/>
</dbReference>
<evidence type="ECO:0000256" key="7">
    <source>
        <dbReference type="ARBA" id="ARBA00022840"/>
    </source>
</evidence>
<evidence type="ECO:0000256" key="12">
    <source>
        <dbReference type="SAM" id="Phobius"/>
    </source>
</evidence>
<dbReference type="Gene3D" id="3.10.20.70">
    <property type="entry name" value="Glutamine synthetase, N-terminal domain"/>
    <property type="match status" value="1"/>
</dbReference>
<evidence type="ECO:0000313" key="16">
    <source>
        <dbReference type="Proteomes" id="UP000009168"/>
    </source>
</evidence>
<evidence type="ECO:0000259" key="13">
    <source>
        <dbReference type="PROSITE" id="PS51986"/>
    </source>
</evidence>
<dbReference type="InterPro" id="IPR027302">
    <property type="entry name" value="Gln_synth_N_conserv_site"/>
</dbReference>
<dbReference type="STRING" id="312017.Q22BV7"/>
<dbReference type="GeneID" id="7830871"/>
<dbReference type="RefSeq" id="XP_001030406.2">
    <property type="nucleotide sequence ID" value="XM_001030406.3"/>
</dbReference>
<keyword evidence="6 11" id="KW-0547">Nucleotide-binding</keyword>
<comment type="similarity">
    <text evidence="2 9 10">Belongs to the glutamine synthetase family.</text>
</comment>
<dbReference type="Proteomes" id="UP000009168">
    <property type="component" value="Unassembled WGS sequence"/>
</dbReference>
<dbReference type="InterPro" id="IPR008146">
    <property type="entry name" value="Gln_synth_cat_dom"/>
</dbReference>
<evidence type="ECO:0000256" key="5">
    <source>
        <dbReference type="ARBA" id="ARBA00022598"/>
    </source>
</evidence>
<dbReference type="KEGG" id="tet:TTHERM_01084100"/>
<dbReference type="AlphaFoldDB" id="Q22BV7"/>
<feature type="transmembrane region" description="Helical" evidence="12">
    <location>
        <begin position="6"/>
        <end position="28"/>
    </location>
</feature>
<dbReference type="PROSITE" id="PS51987">
    <property type="entry name" value="GS_CATALYTIC"/>
    <property type="match status" value="1"/>
</dbReference>
<dbReference type="GO" id="GO:0005524">
    <property type="term" value="F:ATP binding"/>
    <property type="evidence" value="ECO:0007669"/>
    <property type="project" value="UniProtKB-KW"/>
</dbReference>
<protein>
    <recommendedName>
        <fullName evidence="3 11">Glutamine synthetase</fullName>
        <ecNumber evidence="3 11">6.3.1.2</ecNumber>
    </recommendedName>
</protein>
<name>Q22BV7_TETTS</name>
<dbReference type="PROSITE" id="PS00181">
    <property type="entry name" value="GLNA_ATP"/>
    <property type="match status" value="1"/>
</dbReference>
<reference evidence="16" key="1">
    <citation type="journal article" date="2006" name="PLoS Biol.">
        <title>Macronuclear genome sequence of the ciliate Tetrahymena thermophila, a model eukaryote.</title>
        <authorList>
            <person name="Eisen J.A."/>
            <person name="Coyne R.S."/>
            <person name="Wu M."/>
            <person name="Wu D."/>
            <person name="Thiagarajan M."/>
            <person name="Wortman J.R."/>
            <person name="Badger J.H."/>
            <person name="Ren Q."/>
            <person name="Amedeo P."/>
            <person name="Jones K.M."/>
            <person name="Tallon L.J."/>
            <person name="Delcher A.L."/>
            <person name="Salzberg S.L."/>
            <person name="Silva J.C."/>
            <person name="Haas B.J."/>
            <person name="Majoros W.H."/>
            <person name="Farzad M."/>
            <person name="Carlton J.M."/>
            <person name="Smith R.K. Jr."/>
            <person name="Garg J."/>
            <person name="Pearlman R.E."/>
            <person name="Karrer K.M."/>
            <person name="Sun L."/>
            <person name="Manning G."/>
            <person name="Elde N.C."/>
            <person name="Turkewitz A.P."/>
            <person name="Asai D.J."/>
            <person name="Wilkes D.E."/>
            <person name="Wang Y."/>
            <person name="Cai H."/>
            <person name="Collins K."/>
            <person name="Stewart B.A."/>
            <person name="Lee S.R."/>
            <person name="Wilamowska K."/>
            <person name="Weinberg Z."/>
            <person name="Ruzzo W.L."/>
            <person name="Wloga D."/>
            <person name="Gaertig J."/>
            <person name="Frankel J."/>
            <person name="Tsao C.-C."/>
            <person name="Gorovsky M.A."/>
            <person name="Keeling P.J."/>
            <person name="Waller R.F."/>
            <person name="Patron N.J."/>
            <person name="Cherry J.M."/>
            <person name="Stover N.A."/>
            <person name="Krieger C.J."/>
            <person name="del Toro C."/>
            <person name="Ryder H.F."/>
            <person name="Williamson S.C."/>
            <person name="Barbeau R.A."/>
            <person name="Hamilton E.P."/>
            <person name="Orias E."/>
        </authorList>
    </citation>
    <scope>NUCLEOTIDE SEQUENCE [LARGE SCALE GENOMIC DNA]</scope>
    <source>
        <strain evidence="16">SB210</strain>
    </source>
</reference>
<dbReference type="GO" id="GO:0004356">
    <property type="term" value="F:glutamine synthetase activity"/>
    <property type="evidence" value="ECO:0007669"/>
    <property type="project" value="UniProtKB-EC"/>
</dbReference>
<evidence type="ECO:0000256" key="2">
    <source>
        <dbReference type="ARBA" id="ARBA00009897"/>
    </source>
</evidence>
<accession>Q22BV7</accession>
<dbReference type="HOGENOM" id="CLU_036762_1_1_1"/>
<evidence type="ECO:0000256" key="1">
    <source>
        <dbReference type="ARBA" id="ARBA00004496"/>
    </source>
</evidence>
<evidence type="ECO:0000256" key="4">
    <source>
        <dbReference type="ARBA" id="ARBA00022490"/>
    </source>
</evidence>
<dbReference type="GO" id="GO:0005737">
    <property type="term" value="C:cytoplasm"/>
    <property type="evidence" value="ECO:0007669"/>
    <property type="project" value="UniProtKB-SubCell"/>
</dbReference>
<feature type="domain" description="GS catalytic" evidence="14">
    <location>
        <begin position="173"/>
        <end position="454"/>
    </location>
</feature>
<dbReference type="SUPFAM" id="SSF54368">
    <property type="entry name" value="Glutamine synthetase, N-terminal domain"/>
    <property type="match status" value="1"/>
</dbReference>
<feature type="domain" description="GS beta-grasp" evidence="13">
    <location>
        <begin position="88"/>
        <end position="169"/>
    </location>
</feature>
<sequence>MNQNDLLYFLFNVFKYLLIYILLGRYLINKQYLLKINKLIKNQIAKALNKKTNIDKIDPINKMSHNAQFTNLRNFNYYDFQTDMSNHTLAEYIWIDGTGKNLRSKTRVYEKKIEKLEDLDWWTYDGSSCSQAVTGDSEIWLKPVYMCKDPFRKNIHGLLVLCETYQGDRTTPARGNFRYLTKKIMDEAQHEEPWFGIEQEYFLFSRTGTTHAWPLGWPEGGFPNPQGRYYCSVGDFNCFGRAITEAHIRCCLAAGIKIAGINAEVAPGQWEYQIGITKGIECGDQMWMSRYILLRLGEEMGAHVVFDPKPIKGDWNGSGAHTNYSTNKTRADGGLDYILNNHLPKLKEKHLEHILVYGEGNKARLTGSYETSSIHTFSYGEGSRASSVRIPVYTTGLKKGYYEDRRPASNIDPYLVSGILVDTTVLDSKYCDEIVAAYKKFRRSLVDVTEQDQE</sequence>
<dbReference type="FunFam" id="3.30.590.10:FF:000011">
    <property type="entry name" value="Glutamine synthetase"/>
    <property type="match status" value="1"/>
</dbReference>
<dbReference type="OrthoDB" id="1936100at2759"/>
<evidence type="ECO:0000313" key="15">
    <source>
        <dbReference type="EMBL" id="EAR82743.2"/>
    </source>
</evidence>
<evidence type="ECO:0000259" key="14">
    <source>
        <dbReference type="PROSITE" id="PS51987"/>
    </source>
</evidence>
<dbReference type="PROSITE" id="PS51986">
    <property type="entry name" value="GS_BETA_GRASP"/>
    <property type="match status" value="1"/>
</dbReference>
<comment type="subcellular location">
    <subcellularLocation>
        <location evidence="1">Cytoplasm</location>
    </subcellularLocation>
</comment>
<dbReference type="PROSITE" id="PS00180">
    <property type="entry name" value="GLNA_1"/>
    <property type="match status" value="1"/>
</dbReference>
<comment type="catalytic activity">
    <reaction evidence="8 11">
        <text>L-glutamate + NH4(+) + ATP = L-glutamine + ADP + phosphate + H(+)</text>
        <dbReference type="Rhea" id="RHEA:16169"/>
        <dbReference type="ChEBI" id="CHEBI:15378"/>
        <dbReference type="ChEBI" id="CHEBI:28938"/>
        <dbReference type="ChEBI" id="CHEBI:29985"/>
        <dbReference type="ChEBI" id="CHEBI:30616"/>
        <dbReference type="ChEBI" id="CHEBI:43474"/>
        <dbReference type="ChEBI" id="CHEBI:58359"/>
        <dbReference type="ChEBI" id="CHEBI:456216"/>
        <dbReference type="EC" id="6.3.1.2"/>
    </reaction>
</comment>
<dbReference type="PANTHER" id="PTHR20852:SF57">
    <property type="entry name" value="GLUTAMINE SYNTHETASE 2 CYTOPLASMIC"/>
    <property type="match status" value="1"/>
</dbReference>
<dbReference type="Pfam" id="PF00120">
    <property type="entry name" value="Gln-synt_C"/>
    <property type="match status" value="1"/>
</dbReference>
<keyword evidence="12" id="KW-0472">Membrane</keyword>
<proteinExistence type="inferred from homology"/>
<keyword evidence="16" id="KW-1185">Reference proteome</keyword>
<keyword evidence="7 11" id="KW-0067">ATP-binding</keyword>
<organism evidence="15 16">
    <name type="scientific">Tetrahymena thermophila (strain SB210)</name>
    <dbReference type="NCBI Taxonomy" id="312017"/>
    <lineage>
        <taxon>Eukaryota</taxon>
        <taxon>Sar</taxon>
        <taxon>Alveolata</taxon>
        <taxon>Ciliophora</taxon>
        <taxon>Intramacronucleata</taxon>
        <taxon>Oligohymenophorea</taxon>
        <taxon>Hymenostomatida</taxon>
        <taxon>Tetrahymenina</taxon>
        <taxon>Tetrahymenidae</taxon>
        <taxon>Tetrahymena</taxon>
    </lineage>
</organism>
<dbReference type="GO" id="GO:0006542">
    <property type="term" value="P:glutamine biosynthetic process"/>
    <property type="evidence" value="ECO:0007669"/>
    <property type="project" value="InterPro"/>
</dbReference>
<dbReference type="SUPFAM" id="SSF55931">
    <property type="entry name" value="Glutamine synthetase/guanido kinase"/>
    <property type="match status" value="1"/>
</dbReference>
<evidence type="ECO:0000256" key="6">
    <source>
        <dbReference type="ARBA" id="ARBA00022741"/>
    </source>
</evidence>
<evidence type="ECO:0000256" key="9">
    <source>
        <dbReference type="PROSITE-ProRule" id="PRU01330"/>
    </source>
</evidence>
<dbReference type="SMART" id="SM01230">
    <property type="entry name" value="Gln-synt_C"/>
    <property type="match status" value="1"/>
</dbReference>
<dbReference type="PANTHER" id="PTHR20852">
    <property type="entry name" value="GLUTAMINE SYNTHETASE"/>
    <property type="match status" value="1"/>
</dbReference>
<dbReference type="EMBL" id="GG662531">
    <property type="protein sequence ID" value="EAR82743.2"/>
    <property type="molecule type" value="Genomic_DNA"/>
</dbReference>
<keyword evidence="12" id="KW-0812">Transmembrane</keyword>
<dbReference type="EC" id="6.3.1.2" evidence="3 11"/>
<dbReference type="InterPro" id="IPR027303">
    <property type="entry name" value="Gln_synth_gly_rich_site"/>
</dbReference>
<evidence type="ECO:0000256" key="11">
    <source>
        <dbReference type="RuleBase" id="RU004356"/>
    </source>
</evidence>
<evidence type="ECO:0000256" key="8">
    <source>
        <dbReference type="ARBA" id="ARBA00049436"/>
    </source>
</evidence>
<gene>
    <name evidence="15" type="ORF">TTHERM_01084100</name>
</gene>